<keyword evidence="3 6" id="KW-0812">Transmembrane</keyword>
<keyword evidence="6" id="KW-0769">Symport</keyword>
<dbReference type="PANTHER" id="PTHR11958:SF63">
    <property type="entry name" value="AMINO ACID TRANSPORTER"/>
    <property type="match status" value="1"/>
</dbReference>
<protein>
    <recommendedName>
        <fullName evidence="6">Amino acid transporter</fullName>
    </recommendedName>
</protein>
<gene>
    <name evidence="8" type="ORF">BJX66DRAFT_302988</name>
</gene>
<feature type="transmembrane region" description="Helical" evidence="6">
    <location>
        <begin position="383"/>
        <end position="400"/>
    </location>
</feature>
<feature type="transmembrane region" description="Helical" evidence="6">
    <location>
        <begin position="240"/>
        <end position="261"/>
    </location>
</feature>
<dbReference type="Pfam" id="PF00375">
    <property type="entry name" value="SDF"/>
    <property type="match status" value="1"/>
</dbReference>
<comment type="subcellular location">
    <subcellularLocation>
        <location evidence="1 6">Membrane</location>
        <topology evidence="1 6">Multi-pass membrane protein</topology>
    </subcellularLocation>
</comment>
<feature type="transmembrane region" description="Helical" evidence="6">
    <location>
        <begin position="196"/>
        <end position="219"/>
    </location>
</feature>
<comment type="similarity">
    <text evidence="6">Belongs to the dicarboxylate/amino acid:cation symporter (DAACS) (TC 2.A.23) family.</text>
</comment>
<keyword evidence="5 6" id="KW-0472">Membrane</keyword>
<evidence type="ECO:0000256" key="1">
    <source>
        <dbReference type="ARBA" id="ARBA00004141"/>
    </source>
</evidence>
<dbReference type="EMBL" id="JBFTWV010000040">
    <property type="protein sequence ID" value="KAL2794894.1"/>
    <property type="molecule type" value="Genomic_DNA"/>
</dbReference>
<proteinExistence type="inferred from homology"/>
<organism evidence="8 9">
    <name type="scientific">Aspergillus keveii</name>
    <dbReference type="NCBI Taxonomy" id="714993"/>
    <lineage>
        <taxon>Eukaryota</taxon>
        <taxon>Fungi</taxon>
        <taxon>Dikarya</taxon>
        <taxon>Ascomycota</taxon>
        <taxon>Pezizomycotina</taxon>
        <taxon>Eurotiomycetes</taxon>
        <taxon>Eurotiomycetidae</taxon>
        <taxon>Eurotiales</taxon>
        <taxon>Aspergillaceae</taxon>
        <taxon>Aspergillus</taxon>
        <taxon>Aspergillus subgen. Nidulantes</taxon>
    </lineage>
</organism>
<evidence type="ECO:0000256" key="4">
    <source>
        <dbReference type="ARBA" id="ARBA00022989"/>
    </source>
</evidence>
<dbReference type="InterPro" id="IPR036458">
    <property type="entry name" value="Na:dicarbo_symporter_sf"/>
</dbReference>
<feature type="region of interest" description="Disordered" evidence="7">
    <location>
        <begin position="463"/>
        <end position="484"/>
    </location>
</feature>
<keyword evidence="4 6" id="KW-1133">Transmembrane helix</keyword>
<feature type="transmembrane region" description="Helical" evidence="6">
    <location>
        <begin position="89"/>
        <end position="110"/>
    </location>
</feature>
<dbReference type="Proteomes" id="UP001610563">
    <property type="component" value="Unassembled WGS sequence"/>
</dbReference>
<sequence>MEKSVGVKAREGTMDNGSQEYAIRQHTTEETGVEEQVKRPWWYSIKEPGSAFQIVIAAALAIAIGLSVSSTVDDIPYAAPTILEIPGALWLRALRAAVLPMIVTAMILAVQRLRELSNGGNILARWTIGYYVLTTLFAIVHSIILTSLVWRTLMTQASAESLNVAEDDQETFEERESTDIADVVVQMFESLIPINIVNALATDSLLAVLVTSIVIGYLIDGRTSYILKAVVEVEQIILKIITVLIKLAPIGVFFLILSNMFRLDVRDIGQNLGVLIGGSLVNLALHLFIVLPALFFIFTRKNPYAFWLKCSPAWMTAWGTASSAATLPLSLKVVRQAGVSNTVSKFTVPLGCLVNMDGTAIYFPMCVVFLAETQGHSLSPADYVIICLLSTLASIGTTPIPSSSLVLTVMIAGSVDVEITGMYAVIIAIDWFIDRFRTMTNVSGDLFAAEIVEKLSGFNDQVGHEDSADNGGAQDERERGHGIV</sequence>
<feature type="transmembrane region" description="Helical" evidence="6">
    <location>
        <begin position="130"/>
        <end position="150"/>
    </location>
</feature>
<comment type="caution">
    <text evidence="8">The sequence shown here is derived from an EMBL/GenBank/DDBJ whole genome shotgun (WGS) entry which is preliminary data.</text>
</comment>
<dbReference type="Gene3D" id="1.10.3860.10">
    <property type="entry name" value="Sodium:dicarboxylate symporter"/>
    <property type="match status" value="1"/>
</dbReference>
<dbReference type="PANTHER" id="PTHR11958">
    <property type="entry name" value="SODIUM/DICARBOXYLATE SYMPORTER-RELATED"/>
    <property type="match status" value="1"/>
</dbReference>
<feature type="transmembrane region" description="Helical" evidence="6">
    <location>
        <begin position="406"/>
        <end position="433"/>
    </location>
</feature>
<reference evidence="8 9" key="1">
    <citation type="submission" date="2024-07" db="EMBL/GenBank/DDBJ databases">
        <title>Section-level genome sequencing and comparative genomics of Aspergillus sections Usti and Cavernicolus.</title>
        <authorList>
            <consortium name="Lawrence Berkeley National Laboratory"/>
            <person name="Nybo J.L."/>
            <person name="Vesth T.C."/>
            <person name="Theobald S."/>
            <person name="Frisvad J.C."/>
            <person name="Larsen T.O."/>
            <person name="Kjaerboelling I."/>
            <person name="Rothschild-Mancinelli K."/>
            <person name="Lyhne E.K."/>
            <person name="Kogle M.E."/>
            <person name="Barry K."/>
            <person name="Clum A."/>
            <person name="Na H."/>
            <person name="Ledsgaard L."/>
            <person name="Lin J."/>
            <person name="Lipzen A."/>
            <person name="Kuo A."/>
            <person name="Riley R."/>
            <person name="Mondo S."/>
            <person name="Labutti K."/>
            <person name="Haridas S."/>
            <person name="Pangalinan J."/>
            <person name="Salamov A.A."/>
            <person name="Simmons B.A."/>
            <person name="Magnuson J.K."/>
            <person name="Chen J."/>
            <person name="Drula E."/>
            <person name="Henrissat B."/>
            <person name="Wiebenga A."/>
            <person name="Lubbers R.J."/>
            <person name="Gomes A.C."/>
            <person name="Makela M.R."/>
            <person name="Stajich J."/>
            <person name="Grigoriev I.V."/>
            <person name="Mortensen U.H."/>
            <person name="De Vries R.P."/>
            <person name="Baker S.E."/>
            <person name="Andersen M.R."/>
        </authorList>
    </citation>
    <scope>NUCLEOTIDE SEQUENCE [LARGE SCALE GENOMIC DNA]</scope>
    <source>
        <strain evidence="8 9">CBS 209.92</strain>
    </source>
</reference>
<evidence type="ECO:0000256" key="5">
    <source>
        <dbReference type="ARBA" id="ARBA00023136"/>
    </source>
</evidence>
<evidence type="ECO:0000256" key="2">
    <source>
        <dbReference type="ARBA" id="ARBA00022448"/>
    </source>
</evidence>
<evidence type="ECO:0000256" key="6">
    <source>
        <dbReference type="RuleBase" id="RU361216"/>
    </source>
</evidence>
<dbReference type="InterPro" id="IPR001991">
    <property type="entry name" value="Na-dicarboxylate_symporter"/>
</dbReference>
<evidence type="ECO:0000313" key="9">
    <source>
        <dbReference type="Proteomes" id="UP001610563"/>
    </source>
</evidence>
<dbReference type="SUPFAM" id="SSF118215">
    <property type="entry name" value="Proton glutamate symport protein"/>
    <property type="match status" value="1"/>
</dbReference>
<keyword evidence="2 6" id="KW-0813">Transport</keyword>
<dbReference type="PRINTS" id="PR00173">
    <property type="entry name" value="EDTRNSPORT"/>
</dbReference>
<feature type="compositionally biased region" description="Basic and acidic residues" evidence="7">
    <location>
        <begin position="474"/>
        <end position="484"/>
    </location>
</feature>
<evidence type="ECO:0000256" key="7">
    <source>
        <dbReference type="SAM" id="MobiDB-lite"/>
    </source>
</evidence>
<feature type="transmembrane region" description="Helical" evidence="6">
    <location>
        <begin position="49"/>
        <end position="69"/>
    </location>
</feature>
<evidence type="ECO:0000256" key="3">
    <source>
        <dbReference type="ARBA" id="ARBA00022692"/>
    </source>
</evidence>
<feature type="transmembrane region" description="Helical" evidence="6">
    <location>
        <begin position="273"/>
        <end position="299"/>
    </location>
</feature>
<accession>A0ABR4G874</accession>
<dbReference type="InterPro" id="IPR050746">
    <property type="entry name" value="DAACS"/>
</dbReference>
<name>A0ABR4G874_9EURO</name>
<evidence type="ECO:0000313" key="8">
    <source>
        <dbReference type="EMBL" id="KAL2794894.1"/>
    </source>
</evidence>
<keyword evidence="9" id="KW-1185">Reference proteome</keyword>